<evidence type="ECO:0008006" key="4">
    <source>
        <dbReference type="Google" id="ProtNLM"/>
    </source>
</evidence>
<proteinExistence type="predicted"/>
<dbReference type="Proteomes" id="UP001139721">
    <property type="component" value="Unassembled WGS sequence"/>
</dbReference>
<comment type="caution">
    <text evidence="2">The sequence shown here is derived from an EMBL/GenBank/DDBJ whole genome shotgun (WGS) entry which is preliminary data.</text>
</comment>
<name>A0A9X2CYI8_9GAMM</name>
<keyword evidence="3" id="KW-1185">Reference proteome</keyword>
<gene>
    <name evidence="2" type="ORF">LOX96_00770</name>
</gene>
<evidence type="ECO:0000313" key="2">
    <source>
        <dbReference type="EMBL" id="MCL9682617.1"/>
    </source>
</evidence>
<dbReference type="AlphaFoldDB" id="A0A9X2CYI8"/>
<organism evidence="2 3">
    <name type="scientific">Legionella maioricensis</name>
    <dbReference type="NCBI Taxonomy" id="2896528"/>
    <lineage>
        <taxon>Bacteria</taxon>
        <taxon>Pseudomonadati</taxon>
        <taxon>Pseudomonadota</taxon>
        <taxon>Gammaproteobacteria</taxon>
        <taxon>Legionellales</taxon>
        <taxon>Legionellaceae</taxon>
        <taxon>Legionella</taxon>
    </lineage>
</organism>
<evidence type="ECO:0000256" key="1">
    <source>
        <dbReference type="SAM" id="SignalP"/>
    </source>
</evidence>
<reference evidence="2" key="1">
    <citation type="submission" date="2021-11" db="EMBL/GenBank/DDBJ databases">
        <title>Legionella maioricencis sp. nov., a new species isolated from hot water samples in Mallorca.</title>
        <authorList>
            <person name="Crespi S."/>
            <person name="Drasar V."/>
            <person name="Salva-Serra F."/>
            <person name="Jaen-Luchoro D."/>
            <person name="Pineiro-Iglesias B."/>
            <person name="Aliaga F."/>
            <person name="Fernandez-Juarez V."/>
            <person name="Coll G."/>
            <person name="Moore E.R.B."/>
            <person name="Bennasar-Figueras A."/>
        </authorList>
    </citation>
    <scope>NUCLEOTIDE SEQUENCE</scope>
    <source>
        <strain evidence="2">HCPI-6</strain>
    </source>
</reference>
<feature type="signal peptide" evidence="1">
    <location>
        <begin position="1"/>
        <end position="19"/>
    </location>
</feature>
<dbReference type="EMBL" id="JAJKBJ010000001">
    <property type="protein sequence ID" value="MCL9682617.1"/>
    <property type="molecule type" value="Genomic_DNA"/>
</dbReference>
<keyword evidence="1" id="KW-0732">Signal</keyword>
<accession>A0A9X2CYI8</accession>
<evidence type="ECO:0000313" key="3">
    <source>
        <dbReference type="Proteomes" id="UP001139721"/>
    </source>
</evidence>
<protein>
    <recommendedName>
        <fullName evidence="4">Secreted protein</fullName>
    </recommendedName>
</protein>
<sequence length="95" mass="10561">MNKLIMAALFTVFNTVALADSVIVTQTQTWESIPITVNPEKHTYITVEGPVPTGNYYYTYSGYRCVREKIEIAGTDAIIYHSGVEGGGDIYCYPE</sequence>
<feature type="chain" id="PRO_5040960053" description="Secreted protein" evidence="1">
    <location>
        <begin position="20"/>
        <end position="95"/>
    </location>
</feature>
<dbReference type="RefSeq" id="WP_250421454.1">
    <property type="nucleotide sequence ID" value="NZ_JAJKBJ010000001.1"/>
</dbReference>